<keyword evidence="2" id="KW-1185">Reference proteome</keyword>
<reference evidence="1 2" key="1">
    <citation type="journal article" date="2016" name="Sci. Rep.">
        <title>Metabolic traits of an uncultured archaeal lineage -MSBL1- from brine pools of the Red Sea.</title>
        <authorList>
            <person name="Mwirichia R."/>
            <person name="Alam I."/>
            <person name="Rashid M."/>
            <person name="Vinu M."/>
            <person name="Ba-Alawi W."/>
            <person name="Anthony Kamau A."/>
            <person name="Kamanda Ngugi D."/>
            <person name="Goker M."/>
            <person name="Klenk H.P."/>
            <person name="Bajic V."/>
            <person name="Stingl U."/>
        </authorList>
    </citation>
    <scope>NUCLEOTIDE SEQUENCE [LARGE SCALE GENOMIC DNA]</scope>
    <source>
        <strain evidence="1">SCGC-AAA259E19</strain>
    </source>
</reference>
<comment type="caution">
    <text evidence="1">The sequence shown here is derived from an EMBL/GenBank/DDBJ whole genome shotgun (WGS) entry which is preliminary data.</text>
</comment>
<dbReference type="InterPro" id="IPR021799">
    <property type="entry name" value="PIN-like_prokaryotic"/>
</dbReference>
<evidence type="ECO:0008006" key="3">
    <source>
        <dbReference type="Google" id="ProtNLM"/>
    </source>
</evidence>
<proteinExistence type="predicted"/>
<name>A0A133UMT7_9EURY</name>
<sequence>MGEDPAERTRRGDTADESGVSFVFDSTPLIHLVKAGHQRMIKKLEGEKYLPPSVYEEVVEVGKEKGFNDALVTKELVERKVLKVKEPPKEILNRIMLHQDIHPRNHPQSSNQSRVSQIINSLDREEINNFLDWGEEVGQIAEFHRLDVLTVWATLLEGEGDEQRFREFGREEYGNHLPHRGPSNYWEFERRDPRLGRQDEIPGQVLMNLLHRHTSRGDLVVDPMASGGVTGDACLVMGRECRAYDPEPERGEISELDVESEGLPKPAEDCDLLLLNPLSELDKIGGERWRDLGAMAEDRFGRPEEFRGYMKGLAEESFDALEEGDRVALTTWRNVRGWGGCPGLISTRAFREAGFELIERVTFPLTDEILEALKENWSEWAIENKCLLNVLVDLLVFRKSGWESANKGKGI</sequence>
<dbReference type="AlphaFoldDB" id="A0A133UMT7"/>
<protein>
    <recommendedName>
        <fullName evidence="3">DNA methylase N-4/N-6 domain-containing protein</fullName>
    </recommendedName>
</protein>
<dbReference type="SUPFAM" id="SSF53335">
    <property type="entry name" value="S-adenosyl-L-methionine-dependent methyltransferases"/>
    <property type="match status" value="1"/>
</dbReference>
<dbReference type="InterPro" id="IPR029063">
    <property type="entry name" value="SAM-dependent_MTases_sf"/>
</dbReference>
<gene>
    <name evidence="1" type="ORF">AKJ65_01480</name>
</gene>
<dbReference type="Gene3D" id="3.40.50.150">
    <property type="entry name" value="Vaccinia Virus protein VP39"/>
    <property type="match status" value="1"/>
</dbReference>
<accession>A0A133UMT7</accession>
<organism evidence="1 2">
    <name type="scientific">candidate division MSBL1 archaeon SCGC-AAA259E19</name>
    <dbReference type="NCBI Taxonomy" id="1698264"/>
    <lineage>
        <taxon>Archaea</taxon>
        <taxon>Methanobacteriati</taxon>
        <taxon>Methanobacteriota</taxon>
        <taxon>candidate division MSBL1</taxon>
    </lineage>
</organism>
<dbReference type="Proteomes" id="UP000070284">
    <property type="component" value="Unassembled WGS sequence"/>
</dbReference>
<evidence type="ECO:0000313" key="2">
    <source>
        <dbReference type="Proteomes" id="UP000070284"/>
    </source>
</evidence>
<evidence type="ECO:0000313" key="1">
    <source>
        <dbReference type="EMBL" id="KXA95544.1"/>
    </source>
</evidence>
<dbReference type="Pfam" id="PF11848">
    <property type="entry name" value="DUF3368"/>
    <property type="match status" value="1"/>
</dbReference>
<dbReference type="EMBL" id="LHXO01000012">
    <property type="protein sequence ID" value="KXA95544.1"/>
    <property type="molecule type" value="Genomic_DNA"/>
</dbReference>